<name>A0A4Y2GX23_ARAVE</name>
<keyword evidence="4" id="KW-1185">Reference proteome</keyword>
<evidence type="ECO:0000256" key="1">
    <source>
        <dbReference type="ARBA" id="ARBA00022468"/>
    </source>
</evidence>
<dbReference type="PANTHER" id="PTHR14963">
    <property type="entry name" value="RHO GTPASE ACTIVATING PROTEIN 18,19-RELATED"/>
    <property type="match status" value="1"/>
</dbReference>
<dbReference type="Pfam" id="PF00620">
    <property type="entry name" value="RhoGAP"/>
    <property type="match status" value="1"/>
</dbReference>
<protein>
    <recommendedName>
        <fullName evidence="2">Rho-GAP domain-containing protein</fullName>
    </recommendedName>
</protein>
<dbReference type="InterPro" id="IPR008936">
    <property type="entry name" value="Rho_GTPase_activation_prot"/>
</dbReference>
<dbReference type="AlphaFoldDB" id="A0A4Y2GX23"/>
<reference evidence="3 4" key="1">
    <citation type="journal article" date="2019" name="Sci. Rep.">
        <title>Orb-weaving spider Araneus ventricosus genome elucidates the spidroin gene catalogue.</title>
        <authorList>
            <person name="Kono N."/>
            <person name="Nakamura H."/>
            <person name="Ohtoshi R."/>
            <person name="Moran D.A.P."/>
            <person name="Shinohara A."/>
            <person name="Yoshida Y."/>
            <person name="Fujiwara M."/>
            <person name="Mori M."/>
            <person name="Tomita M."/>
            <person name="Arakawa K."/>
        </authorList>
    </citation>
    <scope>NUCLEOTIDE SEQUENCE [LARGE SCALE GENOMIC DNA]</scope>
</reference>
<sequence>MGCCACAQPELLYFLVKVVEEEAANRMSIGNVAMIIAPNLFPPPRLKKGNLKQNDIAAEVTVAAMSSKVTQLLIKYGNFLGTVPPELLAQARLQNRRSS</sequence>
<dbReference type="OrthoDB" id="27680at2759"/>
<evidence type="ECO:0000313" key="4">
    <source>
        <dbReference type="Proteomes" id="UP000499080"/>
    </source>
</evidence>
<dbReference type="GO" id="GO:0005737">
    <property type="term" value="C:cytoplasm"/>
    <property type="evidence" value="ECO:0007669"/>
    <property type="project" value="TreeGrafter"/>
</dbReference>
<dbReference type="GO" id="GO:0005096">
    <property type="term" value="F:GTPase activator activity"/>
    <property type="evidence" value="ECO:0007669"/>
    <property type="project" value="UniProtKB-KW"/>
</dbReference>
<organism evidence="3 4">
    <name type="scientific">Araneus ventricosus</name>
    <name type="common">Orbweaver spider</name>
    <name type="synonym">Epeira ventricosa</name>
    <dbReference type="NCBI Taxonomy" id="182803"/>
    <lineage>
        <taxon>Eukaryota</taxon>
        <taxon>Metazoa</taxon>
        <taxon>Ecdysozoa</taxon>
        <taxon>Arthropoda</taxon>
        <taxon>Chelicerata</taxon>
        <taxon>Arachnida</taxon>
        <taxon>Araneae</taxon>
        <taxon>Araneomorphae</taxon>
        <taxon>Entelegynae</taxon>
        <taxon>Araneoidea</taxon>
        <taxon>Araneidae</taxon>
        <taxon>Araneus</taxon>
    </lineage>
</organism>
<comment type="caution">
    <text evidence="3">The sequence shown here is derived from an EMBL/GenBank/DDBJ whole genome shotgun (WGS) entry which is preliminary data.</text>
</comment>
<feature type="non-terminal residue" evidence="3">
    <location>
        <position position="99"/>
    </location>
</feature>
<dbReference type="Gene3D" id="1.10.555.10">
    <property type="entry name" value="Rho GTPase activation protein"/>
    <property type="match status" value="1"/>
</dbReference>
<dbReference type="PANTHER" id="PTHR14963:SF1">
    <property type="entry name" value="RHO GTPASE-ACTIVATING PROTEIN CONUNDRUM"/>
    <property type="match status" value="1"/>
</dbReference>
<dbReference type="GO" id="GO:0030833">
    <property type="term" value="P:regulation of actin filament polymerization"/>
    <property type="evidence" value="ECO:0007669"/>
    <property type="project" value="TreeGrafter"/>
</dbReference>
<keyword evidence="1" id="KW-0343">GTPase activation</keyword>
<dbReference type="PROSITE" id="PS50238">
    <property type="entry name" value="RHOGAP"/>
    <property type="match status" value="1"/>
</dbReference>
<dbReference type="GO" id="GO:0007165">
    <property type="term" value="P:signal transduction"/>
    <property type="evidence" value="ECO:0007669"/>
    <property type="project" value="InterPro"/>
</dbReference>
<feature type="domain" description="Rho-GAP" evidence="2">
    <location>
        <begin position="1"/>
        <end position="81"/>
    </location>
</feature>
<evidence type="ECO:0000259" key="2">
    <source>
        <dbReference type="PROSITE" id="PS50238"/>
    </source>
</evidence>
<proteinExistence type="predicted"/>
<dbReference type="GO" id="GO:0051056">
    <property type="term" value="P:regulation of small GTPase mediated signal transduction"/>
    <property type="evidence" value="ECO:0007669"/>
    <property type="project" value="TreeGrafter"/>
</dbReference>
<dbReference type="InterPro" id="IPR000198">
    <property type="entry name" value="RhoGAP_dom"/>
</dbReference>
<dbReference type="Proteomes" id="UP000499080">
    <property type="component" value="Unassembled WGS sequence"/>
</dbReference>
<dbReference type="SUPFAM" id="SSF48350">
    <property type="entry name" value="GTPase activation domain, GAP"/>
    <property type="match status" value="1"/>
</dbReference>
<accession>A0A4Y2GX23</accession>
<evidence type="ECO:0000313" key="3">
    <source>
        <dbReference type="EMBL" id="GBM58043.1"/>
    </source>
</evidence>
<dbReference type="EMBL" id="BGPR01100966">
    <property type="protein sequence ID" value="GBM58043.1"/>
    <property type="molecule type" value="Genomic_DNA"/>
</dbReference>
<gene>
    <name evidence="3" type="ORF">AVEN_188432_1</name>
</gene>